<keyword evidence="5" id="KW-1185">Reference proteome</keyword>
<dbReference type="AlphaFoldDB" id="A0A0N1JSU1"/>
<evidence type="ECO:0000259" key="3">
    <source>
        <dbReference type="Pfam" id="PF00156"/>
    </source>
</evidence>
<dbReference type="EMBL" id="LAQT01000008">
    <property type="protein sequence ID" value="KPC53051.1"/>
    <property type="molecule type" value="Genomic_DNA"/>
</dbReference>
<dbReference type="InterPro" id="IPR050408">
    <property type="entry name" value="HGPRT"/>
</dbReference>
<dbReference type="GO" id="GO:0000287">
    <property type="term" value="F:magnesium ion binding"/>
    <property type="evidence" value="ECO:0007669"/>
    <property type="project" value="TreeGrafter"/>
</dbReference>
<feature type="domain" description="Phosphoribosyltransferase" evidence="3">
    <location>
        <begin position="16"/>
        <end position="168"/>
    </location>
</feature>
<evidence type="ECO:0000313" key="5">
    <source>
        <dbReference type="Proteomes" id="UP000037939"/>
    </source>
</evidence>
<dbReference type="GO" id="GO:0052657">
    <property type="term" value="F:guanine phosphoribosyltransferase activity"/>
    <property type="evidence" value="ECO:0007669"/>
    <property type="project" value="RHEA"/>
</dbReference>
<dbReference type="PATRIC" id="fig|857265.3.peg.2298"/>
<organism evidence="4 5">
    <name type="scientific">Amantichitinum ursilacus</name>
    <dbReference type="NCBI Taxonomy" id="857265"/>
    <lineage>
        <taxon>Bacteria</taxon>
        <taxon>Pseudomonadati</taxon>
        <taxon>Pseudomonadota</taxon>
        <taxon>Betaproteobacteria</taxon>
        <taxon>Neisseriales</taxon>
        <taxon>Chitinibacteraceae</taxon>
        <taxon>Amantichitinum</taxon>
    </lineage>
</organism>
<dbReference type="GO" id="GO:0032263">
    <property type="term" value="P:GMP salvage"/>
    <property type="evidence" value="ECO:0007669"/>
    <property type="project" value="TreeGrafter"/>
</dbReference>
<dbReference type="NCBIfam" id="NF006605">
    <property type="entry name" value="PRK09162.1"/>
    <property type="match status" value="1"/>
</dbReference>
<comment type="catalytic activity">
    <reaction evidence="1">
        <text>GMP + diphosphate = guanine + 5-phospho-alpha-D-ribose 1-diphosphate</text>
        <dbReference type="Rhea" id="RHEA:25424"/>
        <dbReference type="ChEBI" id="CHEBI:16235"/>
        <dbReference type="ChEBI" id="CHEBI:33019"/>
        <dbReference type="ChEBI" id="CHEBI:58017"/>
        <dbReference type="ChEBI" id="CHEBI:58115"/>
        <dbReference type="EC" id="2.4.2.8"/>
    </reaction>
    <physiologicalReaction direction="right-to-left" evidence="1">
        <dbReference type="Rhea" id="RHEA:25426"/>
    </physiologicalReaction>
</comment>
<evidence type="ECO:0000313" key="4">
    <source>
        <dbReference type="EMBL" id="KPC53051.1"/>
    </source>
</evidence>
<dbReference type="Proteomes" id="UP000037939">
    <property type="component" value="Unassembled WGS sequence"/>
</dbReference>
<dbReference type="InterPro" id="IPR000836">
    <property type="entry name" value="PRTase_dom"/>
</dbReference>
<dbReference type="PANTHER" id="PTHR43340:SF1">
    <property type="entry name" value="HYPOXANTHINE PHOSPHORIBOSYLTRANSFERASE"/>
    <property type="match status" value="1"/>
</dbReference>
<name>A0A0N1JSU1_9NEIS</name>
<dbReference type="EC" id="2.4.2.8" evidence="4"/>
<dbReference type="GO" id="GO:0005829">
    <property type="term" value="C:cytosol"/>
    <property type="evidence" value="ECO:0007669"/>
    <property type="project" value="TreeGrafter"/>
</dbReference>
<proteinExistence type="predicted"/>
<dbReference type="GO" id="GO:0046100">
    <property type="term" value="P:hypoxanthine metabolic process"/>
    <property type="evidence" value="ECO:0007669"/>
    <property type="project" value="TreeGrafter"/>
</dbReference>
<dbReference type="CDD" id="cd06223">
    <property type="entry name" value="PRTases_typeI"/>
    <property type="match status" value="1"/>
</dbReference>
<dbReference type="Gene3D" id="3.40.50.2020">
    <property type="match status" value="1"/>
</dbReference>
<dbReference type="GO" id="GO:0004422">
    <property type="term" value="F:hypoxanthine phosphoribosyltransferase activity"/>
    <property type="evidence" value="ECO:0007669"/>
    <property type="project" value="TreeGrafter"/>
</dbReference>
<dbReference type="RefSeq" id="WP_053937887.1">
    <property type="nucleotide sequence ID" value="NZ_LAQT01000008.1"/>
</dbReference>
<reference evidence="4 5" key="1">
    <citation type="submission" date="2015-07" db="EMBL/GenBank/DDBJ databases">
        <title>Draft genome sequence of the Amantichitinum ursilacus IGB-41, a new chitin-degrading bacterium.</title>
        <authorList>
            <person name="Kirstahler P."/>
            <person name="Guenther M."/>
            <person name="Grumaz C."/>
            <person name="Rupp S."/>
            <person name="Zibek S."/>
            <person name="Sohn K."/>
        </authorList>
    </citation>
    <scope>NUCLEOTIDE SEQUENCE [LARGE SCALE GENOMIC DNA]</scope>
    <source>
        <strain evidence="4 5">IGB-41</strain>
    </source>
</reference>
<evidence type="ECO:0000256" key="1">
    <source>
        <dbReference type="ARBA" id="ARBA00048811"/>
    </source>
</evidence>
<evidence type="ECO:0000256" key="2">
    <source>
        <dbReference type="ARBA" id="ARBA00049402"/>
    </source>
</evidence>
<keyword evidence="4" id="KW-0328">Glycosyltransferase</keyword>
<dbReference type="GO" id="GO:0006178">
    <property type="term" value="P:guanine salvage"/>
    <property type="evidence" value="ECO:0007669"/>
    <property type="project" value="TreeGrafter"/>
</dbReference>
<sequence>MTLELPEAHTIIDNADCLHDEQEVLAAIDRLGVDITKRMSSSNPIVYTIMNGGLIVAGHLLPRLQFPLECSYLHATRYRHETSGGALNWLVPPRDDMKGRSVLIIDDILDEGHTLAAVIDHCKKLGAKEVLVAVLVDKLHNRKAPGVSADFVGLAVEDRFLFGCGMDYQGYWRNTLSIYAVKGL</sequence>
<dbReference type="SUPFAM" id="SSF53271">
    <property type="entry name" value="PRTase-like"/>
    <property type="match status" value="1"/>
</dbReference>
<comment type="catalytic activity">
    <reaction evidence="2">
        <text>IMP + diphosphate = hypoxanthine + 5-phospho-alpha-D-ribose 1-diphosphate</text>
        <dbReference type="Rhea" id="RHEA:17973"/>
        <dbReference type="ChEBI" id="CHEBI:17368"/>
        <dbReference type="ChEBI" id="CHEBI:33019"/>
        <dbReference type="ChEBI" id="CHEBI:58017"/>
        <dbReference type="ChEBI" id="CHEBI:58053"/>
        <dbReference type="EC" id="2.4.2.8"/>
    </reaction>
    <physiologicalReaction direction="right-to-left" evidence="2">
        <dbReference type="Rhea" id="RHEA:17975"/>
    </physiologicalReaction>
</comment>
<keyword evidence="4" id="KW-0808">Transferase</keyword>
<dbReference type="STRING" id="857265.WG78_11190"/>
<dbReference type="GO" id="GO:0032264">
    <property type="term" value="P:IMP salvage"/>
    <property type="evidence" value="ECO:0007669"/>
    <property type="project" value="TreeGrafter"/>
</dbReference>
<dbReference type="PANTHER" id="PTHR43340">
    <property type="entry name" value="HYPOXANTHINE-GUANINE PHOSPHORIBOSYLTRANSFERASE"/>
    <property type="match status" value="1"/>
</dbReference>
<dbReference type="InterPro" id="IPR029057">
    <property type="entry name" value="PRTase-like"/>
</dbReference>
<gene>
    <name evidence="4" type="primary">hpt</name>
    <name evidence="4" type="ORF">WG78_11190</name>
</gene>
<dbReference type="Pfam" id="PF00156">
    <property type="entry name" value="Pribosyltran"/>
    <property type="match status" value="1"/>
</dbReference>
<comment type="caution">
    <text evidence="4">The sequence shown here is derived from an EMBL/GenBank/DDBJ whole genome shotgun (WGS) entry which is preliminary data.</text>
</comment>
<accession>A0A0N1JSU1</accession>
<dbReference type="OrthoDB" id="9802824at2"/>
<protein>
    <submittedName>
        <fullName evidence="4">Hypoxanthine phosphoribosyltransferase</fullName>
        <ecNumber evidence="4">2.4.2.8</ecNumber>
    </submittedName>
</protein>